<proteinExistence type="predicted"/>
<feature type="compositionally biased region" description="Polar residues" evidence="1">
    <location>
        <begin position="56"/>
        <end position="72"/>
    </location>
</feature>
<dbReference type="Proteomes" id="UP000231333">
    <property type="component" value="Unassembled WGS sequence"/>
</dbReference>
<keyword evidence="2" id="KW-0732">Signal</keyword>
<evidence type="ECO:0008006" key="5">
    <source>
        <dbReference type="Google" id="ProtNLM"/>
    </source>
</evidence>
<feature type="region of interest" description="Disordered" evidence="1">
    <location>
        <begin position="56"/>
        <end position="83"/>
    </location>
</feature>
<reference evidence="3 4" key="1">
    <citation type="submission" date="2017-09" db="EMBL/GenBank/DDBJ databases">
        <title>Depth-based differentiation of microbial function through sediment-hosted aquifers and enrichment of novel symbionts in the deep terrestrial subsurface.</title>
        <authorList>
            <person name="Probst A.J."/>
            <person name="Ladd B."/>
            <person name="Jarett J.K."/>
            <person name="Geller-Mcgrath D.E."/>
            <person name="Sieber C.M."/>
            <person name="Emerson J.B."/>
            <person name="Anantharaman K."/>
            <person name="Thomas B.C."/>
            <person name="Malmstrom R."/>
            <person name="Stieglmeier M."/>
            <person name="Klingl A."/>
            <person name="Woyke T."/>
            <person name="Ryan C.M."/>
            <person name="Banfield J.F."/>
        </authorList>
    </citation>
    <scope>NUCLEOTIDE SEQUENCE [LARGE SCALE GENOMIC DNA]</scope>
    <source>
        <strain evidence="3">CG10_big_fil_rev_8_21_14_0_10_42_12</strain>
    </source>
</reference>
<feature type="chain" id="PRO_5013863580" description="PE-PGRS family protein" evidence="2">
    <location>
        <begin position="23"/>
        <end position="211"/>
    </location>
</feature>
<organism evidence="3 4">
    <name type="scientific">Candidatus Zambryskibacteria bacterium CG10_big_fil_rev_8_21_14_0_10_42_12</name>
    <dbReference type="NCBI Taxonomy" id="1975115"/>
    <lineage>
        <taxon>Bacteria</taxon>
        <taxon>Candidatus Zambryskiibacteriota</taxon>
    </lineage>
</organism>
<evidence type="ECO:0000256" key="1">
    <source>
        <dbReference type="SAM" id="MobiDB-lite"/>
    </source>
</evidence>
<dbReference type="EMBL" id="PCXL01000011">
    <property type="protein sequence ID" value="PIR38218.1"/>
    <property type="molecule type" value="Genomic_DNA"/>
</dbReference>
<sequence>MKKVTAIIATVAFLASVNVANAWYWGGWNDDDNTVNINTTNSATVSNTVTTKANTGSNTTVGGSAGNTVSGYGNNGGNDATGGDADVDTGDATAVSDVLNNVNGTDINVVGPDCGCEGDNEVNVNVRNSATVTNDVYTKANTGYNTTVGGSAGNDVDGATRPWWRRHHVVNGGNNGGNDATGGDADVDTGEAVSGTVVSNYVNQTIVRVRR</sequence>
<comment type="caution">
    <text evidence="3">The sequence shown here is derived from an EMBL/GenBank/DDBJ whole genome shotgun (WGS) entry which is preliminary data.</text>
</comment>
<protein>
    <recommendedName>
        <fullName evidence="5">PE-PGRS family protein</fullName>
    </recommendedName>
</protein>
<evidence type="ECO:0000313" key="4">
    <source>
        <dbReference type="Proteomes" id="UP000231333"/>
    </source>
</evidence>
<name>A0A2H0QVD0_9BACT</name>
<gene>
    <name evidence="3" type="ORF">COV34_01225</name>
</gene>
<accession>A0A2H0QVD0</accession>
<dbReference type="AlphaFoldDB" id="A0A2H0QVD0"/>
<evidence type="ECO:0000256" key="2">
    <source>
        <dbReference type="SAM" id="SignalP"/>
    </source>
</evidence>
<feature type="signal peptide" evidence="2">
    <location>
        <begin position="1"/>
        <end position="22"/>
    </location>
</feature>
<evidence type="ECO:0000313" key="3">
    <source>
        <dbReference type="EMBL" id="PIR38218.1"/>
    </source>
</evidence>